<dbReference type="CDD" id="cd00609">
    <property type="entry name" value="AAT_like"/>
    <property type="match status" value="1"/>
</dbReference>
<organism evidence="5">
    <name type="scientific">marine metagenome</name>
    <dbReference type="NCBI Taxonomy" id="408172"/>
    <lineage>
        <taxon>unclassified sequences</taxon>
        <taxon>metagenomes</taxon>
        <taxon>ecological metagenomes</taxon>
    </lineage>
</organism>
<dbReference type="InterPro" id="IPR004839">
    <property type="entry name" value="Aminotransferase_I/II_large"/>
</dbReference>
<dbReference type="InterPro" id="IPR015421">
    <property type="entry name" value="PyrdxlP-dep_Trfase_major"/>
</dbReference>
<dbReference type="AlphaFoldDB" id="A0A381QFL5"/>
<dbReference type="EMBL" id="UINC01001278">
    <property type="protein sequence ID" value="SUZ76443.1"/>
    <property type="molecule type" value="Genomic_DNA"/>
</dbReference>
<evidence type="ECO:0000256" key="1">
    <source>
        <dbReference type="ARBA" id="ARBA00022576"/>
    </source>
</evidence>
<sequence>MKVFKESCEDLAFYPDSSNSDLVKALGDYYNLEENRIICGCGSDEILHLLARIYLDKGDEAIVFENAFAVYPLAIQSTGATVVRAREKNFKPEIDTILSSVTDNTKAIFIANPNNPTGSMLTIDEITELHSKIPTNILMVVDAAYAEYVRDQNYDVGFGLAKKNENIVITRTFSKVYGLAGLRVGWAYCPKEIKDILYRIKVPFSVNVAAQKTAIQALKDQDHINFSTKHNSLWLPKLSESLSHLGFVVLPSECNFILMQCPESLGFSANQIYELLSSKGLILRQMDEYGLPDFLRLTIGSEEANNLVLSLLEDLIN</sequence>
<keyword evidence="2" id="KW-0808">Transferase</keyword>
<dbReference type="InterPro" id="IPR050106">
    <property type="entry name" value="HistidinolP_aminotransfase"/>
</dbReference>
<evidence type="ECO:0000313" key="5">
    <source>
        <dbReference type="EMBL" id="SUZ76443.1"/>
    </source>
</evidence>
<dbReference type="Gene3D" id="3.90.1150.10">
    <property type="entry name" value="Aspartate Aminotransferase, domain 1"/>
    <property type="match status" value="1"/>
</dbReference>
<keyword evidence="3" id="KW-0663">Pyridoxal phosphate</keyword>
<name>A0A381QFL5_9ZZZZ</name>
<dbReference type="Gene3D" id="3.40.640.10">
    <property type="entry name" value="Type I PLP-dependent aspartate aminotransferase-like (Major domain)"/>
    <property type="match status" value="1"/>
</dbReference>
<accession>A0A381QFL5</accession>
<evidence type="ECO:0000256" key="3">
    <source>
        <dbReference type="ARBA" id="ARBA00022898"/>
    </source>
</evidence>
<feature type="domain" description="Aminotransferase class I/classII large" evidence="4">
    <location>
        <begin position="6"/>
        <end position="306"/>
    </location>
</feature>
<dbReference type="InterPro" id="IPR015424">
    <property type="entry name" value="PyrdxlP-dep_Trfase"/>
</dbReference>
<reference evidence="5" key="1">
    <citation type="submission" date="2018-05" db="EMBL/GenBank/DDBJ databases">
        <authorList>
            <person name="Lanie J.A."/>
            <person name="Ng W.-L."/>
            <person name="Kazmierczak K.M."/>
            <person name="Andrzejewski T.M."/>
            <person name="Davidsen T.M."/>
            <person name="Wayne K.J."/>
            <person name="Tettelin H."/>
            <person name="Glass J.I."/>
            <person name="Rusch D."/>
            <person name="Podicherti R."/>
            <person name="Tsui H.-C.T."/>
            <person name="Winkler M.E."/>
        </authorList>
    </citation>
    <scope>NUCLEOTIDE SEQUENCE</scope>
</reference>
<dbReference type="Pfam" id="PF00155">
    <property type="entry name" value="Aminotran_1_2"/>
    <property type="match status" value="1"/>
</dbReference>
<dbReference type="InterPro" id="IPR015422">
    <property type="entry name" value="PyrdxlP-dep_Trfase_small"/>
</dbReference>
<dbReference type="GO" id="GO:0030170">
    <property type="term" value="F:pyridoxal phosphate binding"/>
    <property type="evidence" value="ECO:0007669"/>
    <property type="project" value="InterPro"/>
</dbReference>
<evidence type="ECO:0000259" key="4">
    <source>
        <dbReference type="Pfam" id="PF00155"/>
    </source>
</evidence>
<protein>
    <recommendedName>
        <fullName evidence="4">Aminotransferase class I/classII large domain-containing protein</fullName>
    </recommendedName>
</protein>
<dbReference type="PANTHER" id="PTHR43643:SF3">
    <property type="entry name" value="HISTIDINOL-PHOSPHATE AMINOTRANSFERASE"/>
    <property type="match status" value="1"/>
</dbReference>
<gene>
    <name evidence="5" type="ORF">METZ01_LOCUS29297</name>
</gene>
<dbReference type="GO" id="GO:0008483">
    <property type="term" value="F:transaminase activity"/>
    <property type="evidence" value="ECO:0007669"/>
    <property type="project" value="UniProtKB-KW"/>
</dbReference>
<keyword evidence="1" id="KW-0032">Aminotransferase</keyword>
<evidence type="ECO:0000256" key="2">
    <source>
        <dbReference type="ARBA" id="ARBA00022679"/>
    </source>
</evidence>
<dbReference type="PANTHER" id="PTHR43643">
    <property type="entry name" value="HISTIDINOL-PHOSPHATE AMINOTRANSFERASE 2"/>
    <property type="match status" value="1"/>
</dbReference>
<dbReference type="SUPFAM" id="SSF53383">
    <property type="entry name" value="PLP-dependent transferases"/>
    <property type="match status" value="1"/>
</dbReference>
<proteinExistence type="predicted"/>